<dbReference type="EMBL" id="QWEG01000002">
    <property type="protein sequence ID" value="RHW42652.1"/>
    <property type="molecule type" value="Genomic_DNA"/>
</dbReference>
<gene>
    <name evidence="3" type="ORF">D1B31_03415</name>
</gene>
<evidence type="ECO:0000313" key="3">
    <source>
        <dbReference type="EMBL" id="RHW42652.1"/>
    </source>
</evidence>
<feature type="chain" id="PRO_5039311762" evidence="2">
    <location>
        <begin position="25"/>
        <end position="202"/>
    </location>
</feature>
<dbReference type="PROSITE" id="PS51257">
    <property type="entry name" value="PROKAR_LIPOPROTEIN"/>
    <property type="match status" value="1"/>
</dbReference>
<keyword evidence="2" id="KW-0732">Signal</keyword>
<accession>A0A417YXZ2</accession>
<dbReference type="Proteomes" id="UP000284416">
    <property type="component" value="Unassembled WGS sequence"/>
</dbReference>
<protein>
    <submittedName>
        <fullName evidence="3">Sporulation protein</fullName>
    </submittedName>
</protein>
<keyword evidence="4" id="KW-1185">Reference proteome</keyword>
<evidence type="ECO:0000256" key="2">
    <source>
        <dbReference type="SAM" id="SignalP"/>
    </source>
</evidence>
<comment type="caution">
    <text evidence="3">The sequence shown here is derived from an EMBL/GenBank/DDBJ whole genome shotgun (WGS) entry which is preliminary data.</text>
</comment>
<proteinExistence type="predicted"/>
<evidence type="ECO:0000256" key="1">
    <source>
        <dbReference type="SAM" id="MobiDB-lite"/>
    </source>
</evidence>
<name>A0A417YXZ2_9BACI</name>
<organism evidence="3 4">
    <name type="scientific">Neobacillus notoginsengisoli</name>
    <dbReference type="NCBI Taxonomy" id="1578198"/>
    <lineage>
        <taxon>Bacteria</taxon>
        <taxon>Bacillati</taxon>
        <taxon>Bacillota</taxon>
        <taxon>Bacilli</taxon>
        <taxon>Bacillales</taxon>
        <taxon>Bacillaceae</taxon>
        <taxon>Neobacillus</taxon>
    </lineage>
</organism>
<feature type="compositionally biased region" description="Gly residues" evidence="1">
    <location>
        <begin position="193"/>
        <end position="202"/>
    </location>
</feature>
<dbReference type="RefSeq" id="WP_118919348.1">
    <property type="nucleotide sequence ID" value="NZ_QWEG01000002.1"/>
</dbReference>
<feature type="region of interest" description="Disordered" evidence="1">
    <location>
        <begin position="181"/>
        <end position="202"/>
    </location>
</feature>
<reference evidence="3 4" key="1">
    <citation type="journal article" date="2017" name="Int. J. Syst. Evol. Microbiol.">
        <title>Bacillus notoginsengisoli sp. nov., a novel bacterium isolated from the rhizosphere of Panax notoginseng.</title>
        <authorList>
            <person name="Zhang M.Y."/>
            <person name="Cheng J."/>
            <person name="Cai Y."/>
            <person name="Zhang T.Y."/>
            <person name="Wu Y.Y."/>
            <person name="Manikprabhu D."/>
            <person name="Li W.J."/>
            <person name="Zhang Y.X."/>
        </authorList>
    </citation>
    <scope>NUCLEOTIDE SEQUENCE [LARGE SCALE GENOMIC DNA]</scope>
    <source>
        <strain evidence="3 4">JCM 30743</strain>
    </source>
</reference>
<evidence type="ECO:0000313" key="4">
    <source>
        <dbReference type="Proteomes" id="UP000284416"/>
    </source>
</evidence>
<dbReference type="OrthoDB" id="2691390at2"/>
<feature type="signal peptide" evidence="2">
    <location>
        <begin position="1"/>
        <end position="24"/>
    </location>
</feature>
<dbReference type="InterPro" id="IPR019076">
    <property type="entry name" value="Spore_lipoprot_YhcN/YlaJ-like"/>
</dbReference>
<dbReference type="AlphaFoldDB" id="A0A417YXZ2"/>
<sequence length="202" mass="22434">MQMRLWAYILCGFLLAGCAGGDTAGDNYGGVSHLHPDNRRSEVYGGEKGQKRADKSQQFGFFRHQKSPIMGDRSARRHPPVMDRKKLARDIGRLSTDLPNVNDAAVLVTDDEVLVAYESDTDNRELTADQVRKTAISVVPSFYHVYVSDNKMLIRDVETLSSLNTQNENATETIDAVIREMRKSPQGFRPGKGSKGGMESGR</sequence>
<dbReference type="Pfam" id="PF09580">
    <property type="entry name" value="Spore_YhcN_YlaJ"/>
    <property type="match status" value="1"/>
</dbReference>